<dbReference type="AlphaFoldDB" id="A0A914Y3D3"/>
<accession>A0A914Y3D3</accession>
<organism evidence="1 2">
    <name type="scientific">Panagrolaimus superbus</name>
    <dbReference type="NCBI Taxonomy" id="310955"/>
    <lineage>
        <taxon>Eukaryota</taxon>
        <taxon>Metazoa</taxon>
        <taxon>Ecdysozoa</taxon>
        <taxon>Nematoda</taxon>
        <taxon>Chromadorea</taxon>
        <taxon>Rhabditida</taxon>
        <taxon>Tylenchina</taxon>
        <taxon>Panagrolaimomorpha</taxon>
        <taxon>Panagrolaimoidea</taxon>
        <taxon>Panagrolaimidae</taxon>
        <taxon>Panagrolaimus</taxon>
    </lineage>
</organism>
<keyword evidence="1" id="KW-1185">Reference proteome</keyword>
<reference evidence="2" key="1">
    <citation type="submission" date="2022-11" db="UniProtKB">
        <authorList>
            <consortium name="WormBaseParasite"/>
        </authorList>
    </citation>
    <scope>IDENTIFICATION</scope>
</reference>
<evidence type="ECO:0000313" key="2">
    <source>
        <dbReference type="WBParaSite" id="PSU_v2.g12274.t1"/>
    </source>
</evidence>
<name>A0A914Y3D3_9BILA</name>
<proteinExistence type="predicted"/>
<evidence type="ECO:0000313" key="1">
    <source>
        <dbReference type="Proteomes" id="UP000887577"/>
    </source>
</evidence>
<dbReference type="Proteomes" id="UP000887577">
    <property type="component" value="Unplaced"/>
</dbReference>
<sequence length="169" mass="19125">MKIFNLVESIKADLADVIPNVPFYKMDKSFLTHFVVAKGIISADQASHVFDTLVEITNNGDVVSGAFKDDDIGILRSFKKKKSRQSTRQSTKKIRFLSLKFPIPSTPSTVTKMAGVEWYLCLAKDQVLTFKHHSMVERSDYLLTEMRSDTEFQLTPNATTFITGRINNI</sequence>
<dbReference type="WBParaSite" id="PSU_v2.g12274.t1">
    <property type="protein sequence ID" value="PSU_v2.g12274.t1"/>
    <property type="gene ID" value="PSU_v2.g12274"/>
</dbReference>
<protein>
    <submittedName>
        <fullName evidence="2">Uncharacterized protein</fullName>
    </submittedName>
</protein>